<accession>A0AAD3XL39</accession>
<sequence length="316" mass="36644">METLLRIPTTADAFHPFVSTSRHSSVDRIRCLIGRYGNQSFSPTSLSITGTSRRKSLVVQAKNTGNKNKKVDNHRFIPRLDEATGPFPEAVLLKERKVQEDGKLLPEFADAEERELFEYLNFQLESASKVEQMRHYEVVYLIHEDQKDEVDSVNSKIQDFLREKKGKVWRFSDWGLRRLAYKIKKATHAHYILMNFELEAKWINDFKSMLDHDDRVIRHLVIKRDERITEDCPPPPEIHTLKDGMDDDYDGEDAESWDDEDDLDLEGYDSVEDGLTLVDSYDDDGDDGDDSEVKNYQTARMNQTGKKNPNTPKVVR</sequence>
<dbReference type="GO" id="GO:0006412">
    <property type="term" value="P:translation"/>
    <property type="evidence" value="ECO:0007669"/>
    <property type="project" value="InterPro"/>
</dbReference>
<dbReference type="InterPro" id="IPR020814">
    <property type="entry name" value="Ribosomal_S6_plastid/chlpt"/>
</dbReference>
<dbReference type="CDD" id="cd00473">
    <property type="entry name" value="bS6"/>
    <property type="match status" value="1"/>
</dbReference>
<dbReference type="GO" id="GO:0015935">
    <property type="term" value="C:small ribosomal subunit"/>
    <property type="evidence" value="ECO:0007669"/>
    <property type="project" value="TreeGrafter"/>
</dbReference>
<keyword evidence="4" id="KW-0689">Ribosomal protein</keyword>
<evidence type="ECO:0000256" key="3">
    <source>
        <dbReference type="ARBA" id="ARBA00022884"/>
    </source>
</evidence>
<evidence type="ECO:0000256" key="4">
    <source>
        <dbReference type="ARBA" id="ARBA00022980"/>
    </source>
</evidence>
<dbReference type="GO" id="GO:0003735">
    <property type="term" value="F:structural constituent of ribosome"/>
    <property type="evidence" value="ECO:0007669"/>
    <property type="project" value="InterPro"/>
</dbReference>
<evidence type="ECO:0000256" key="1">
    <source>
        <dbReference type="ARBA" id="ARBA00009512"/>
    </source>
</evidence>
<dbReference type="HAMAP" id="MF_00360">
    <property type="entry name" value="Ribosomal_bS6"/>
    <property type="match status" value="1"/>
</dbReference>
<feature type="compositionally biased region" description="Polar residues" evidence="6">
    <location>
        <begin position="294"/>
        <end position="316"/>
    </location>
</feature>
<evidence type="ECO:0000256" key="6">
    <source>
        <dbReference type="SAM" id="MobiDB-lite"/>
    </source>
</evidence>
<dbReference type="PROSITE" id="PS01048">
    <property type="entry name" value="RIBOSOMAL_S6"/>
    <property type="match status" value="1"/>
</dbReference>
<dbReference type="PANTHER" id="PTHR21011">
    <property type="entry name" value="MITOCHONDRIAL 28S RIBOSOMAL PROTEIN S6"/>
    <property type="match status" value="1"/>
</dbReference>
<evidence type="ECO:0000313" key="8">
    <source>
        <dbReference type="Proteomes" id="UP001279734"/>
    </source>
</evidence>
<name>A0AAD3XL39_NEPGR</name>
<dbReference type="InterPro" id="IPR035980">
    <property type="entry name" value="Ribosomal_bS6_sf"/>
</dbReference>
<protein>
    <recommendedName>
        <fullName evidence="9">Ribosomal protein S6</fullName>
    </recommendedName>
</protein>
<dbReference type="NCBIfam" id="TIGR00166">
    <property type="entry name" value="S6"/>
    <property type="match status" value="1"/>
</dbReference>
<dbReference type="GO" id="GO:0005737">
    <property type="term" value="C:cytoplasm"/>
    <property type="evidence" value="ECO:0007669"/>
    <property type="project" value="UniProtKB-ARBA"/>
</dbReference>
<dbReference type="SUPFAM" id="SSF54995">
    <property type="entry name" value="Ribosomal protein S6"/>
    <property type="match status" value="1"/>
</dbReference>
<dbReference type="Gene3D" id="3.30.70.60">
    <property type="match status" value="1"/>
</dbReference>
<dbReference type="AlphaFoldDB" id="A0AAD3XL39"/>
<feature type="region of interest" description="Disordered" evidence="6">
    <location>
        <begin position="228"/>
        <end position="316"/>
    </location>
</feature>
<feature type="compositionally biased region" description="Acidic residues" evidence="6">
    <location>
        <begin position="245"/>
        <end position="272"/>
    </location>
</feature>
<comment type="caution">
    <text evidence="7">The sequence shown here is derived from an EMBL/GenBank/DDBJ whole genome shotgun (WGS) entry which is preliminary data.</text>
</comment>
<dbReference type="GO" id="GO:0070181">
    <property type="term" value="F:small ribosomal subunit rRNA binding"/>
    <property type="evidence" value="ECO:0007669"/>
    <property type="project" value="TreeGrafter"/>
</dbReference>
<keyword evidence="8" id="KW-1185">Reference proteome</keyword>
<dbReference type="InterPro" id="IPR020815">
    <property type="entry name" value="Ribosomal_bS6_CS"/>
</dbReference>
<organism evidence="7 8">
    <name type="scientific">Nepenthes gracilis</name>
    <name type="common">Slender pitcher plant</name>
    <dbReference type="NCBI Taxonomy" id="150966"/>
    <lineage>
        <taxon>Eukaryota</taxon>
        <taxon>Viridiplantae</taxon>
        <taxon>Streptophyta</taxon>
        <taxon>Embryophyta</taxon>
        <taxon>Tracheophyta</taxon>
        <taxon>Spermatophyta</taxon>
        <taxon>Magnoliopsida</taxon>
        <taxon>eudicotyledons</taxon>
        <taxon>Gunneridae</taxon>
        <taxon>Pentapetalae</taxon>
        <taxon>Caryophyllales</taxon>
        <taxon>Nepenthaceae</taxon>
        <taxon>Nepenthes</taxon>
    </lineage>
</organism>
<proteinExistence type="inferred from homology"/>
<keyword evidence="5" id="KW-0687">Ribonucleoprotein</keyword>
<dbReference type="InterPro" id="IPR014717">
    <property type="entry name" value="Transl_elong_EF1B/ribsomal_bS6"/>
</dbReference>
<dbReference type="EMBL" id="BSYO01000008">
    <property type="protein sequence ID" value="GMH08668.1"/>
    <property type="molecule type" value="Genomic_DNA"/>
</dbReference>
<evidence type="ECO:0000256" key="5">
    <source>
        <dbReference type="ARBA" id="ARBA00023274"/>
    </source>
</evidence>
<keyword evidence="2" id="KW-0699">rRNA-binding</keyword>
<keyword evidence="3" id="KW-0694">RNA-binding</keyword>
<dbReference type="FunFam" id="3.30.70.60:FF:000002">
    <property type="entry name" value="30S ribosomal protein S6"/>
    <property type="match status" value="1"/>
</dbReference>
<comment type="similarity">
    <text evidence="1">Belongs to the bacterial ribosomal protein bS6 family.</text>
</comment>
<gene>
    <name evidence="7" type="ORF">Nepgr_010508</name>
</gene>
<dbReference type="Proteomes" id="UP001279734">
    <property type="component" value="Unassembled WGS sequence"/>
</dbReference>
<dbReference type="Pfam" id="PF01250">
    <property type="entry name" value="Ribosomal_S6"/>
    <property type="match status" value="1"/>
</dbReference>
<evidence type="ECO:0008006" key="9">
    <source>
        <dbReference type="Google" id="ProtNLM"/>
    </source>
</evidence>
<feature type="compositionally biased region" description="Acidic residues" evidence="6">
    <location>
        <begin position="280"/>
        <end position="290"/>
    </location>
</feature>
<evidence type="ECO:0000313" key="7">
    <source>
        <dbReference type="EMBL" id="GMH08668.1"/>
    </source>
</evidence>
<reference evidence="7" key="1">
    <citation type="submission" date="2023-05" db="EMBL/GenBank/DDBJ databases">
        <title>Nepenthes gracilis genome sequencing.</title>
        <authorList>
            <person name="Fukushima K."/>
        </authorList>
    </citation>
    <scope>NUCLEOTIDE SEQUENCE</scope>
    <source>
        <strain evidence="7">SING2019-196</strain>
    </source>
</reference>
<dbReference type="PANTHER" id="PTHR21011:SF1">
    <property type="entry name" value="SMALL RIBOSOMAL SUBUNIT PROTEIN BS6M"/>
    <property type="match status" value="1"/>
</dbReference>
<evidence type="ECO:0000256" key="2">
    <source>
        <dbReference type="ARBA" id="ARBA00022730"/>
    </source>
</evidence>
<dbReference type="InterPro" id="IPR000529">
    <property type="entry name" value="Ribosomal_bS6"/>
</dbReference>